<feature type="domain" description="N-acetyltransferase" evidence="4">
    <location>
        <begin position="43"/>
        <end position="186"/>
    </location>
</feature>
<dbReference type="KEGG" id="ssub:CP968_23095"/>
<protein>
    <submittedName>
        <fullName evidence="5 6">N-acetyltransferase</fullName>
    </submittedName>
</protein>
<dbReference type="PANTHER" id="PTHR43877">
    <property type="entry name" value="AMINOALKYLPHOSPHONATE N-ACETYLTRANSFERASE-RELATED-RELATED"/>
    <property type="match status" value="1"/>
</dbReference>
<reference evidence="5" key="1">
    <citation type="journal article" date="2014" name="Int. J. Syst. Evol. Microbiol.">
        <title>Complete genome sequence of Corynebacterium casei LMG S-19264T (=DSM 44701T), isolated from a smear-ripened cheese.</title>
        <authorList>
            <consortium name="US DOE Joint Genome Institute (JGI-PGF)"/>
            <person name="Walter F."/>
            <person name="Albersmeier A."/>
            <person name="Kalinowski J."/>
            <person name="Ruckert C."/>
        </authorList>
    </citation>
    <scope>NUCLEOTIDE SEQUENCE</scope>
    <source>
        <strain evidence="5">JCM 4834</strain>
    </source>
</reference>
<dbReference type="InterPro" id="IPR016181">
    <property type="entry name" value="Acyl_CoA_acyltransferase"/>
</dbReference>
<dbReference type="PANTHER" id="PTHR43877:SF2">
    <property type="entry name" value="AMINOALKYLPHOSPHONATE N-ACETYLTRANSFERASE-RELATED"/>
    <property type="match status" value="1"/>
</dbReference>
<evidence type="ECO:0000313" key="5">
    <source>
        <dbReference type="EMBL" id="GGZ73388.1"/>
    </source>
</evidence>
<dbReference type="Proteomes" id="UP000326831">
    <property type="component" value="Chromosome"/>
</dbReference>
<dbReference type="InterPro" id="IPR000182">
    <property type="entry name" value="GNAT_dom"/>
</dbReference>
<name>A0A5P2UT66_9ACTN</name>
<feature type="region of interest" description="Disordered" evidence="3">
    <location>
        <begin position="1"/>
        <end position="33"/>
    </location>
</feature>
<evidence type="ECO:0000256" key="2">
    <source>
        <dbReference type="ARBA" id="ARBA00023315"/>
    </source>
</evidence>
<dbReference type="AlphaFoldDB" id="A0A5P2UT66"/>
<gene>
    <name evidence="6" type="ORF">CP968_23095</name>
    <name evidence="5" type="ORF">GCM10010371_36380</name>
</gene>
<accession>A0A5P2UT66</accession>
<dbReference type="EMBL" id="BMVX01000013">
    <property type="protein sequence ID" value="GGZ73388.1"/>
    <property type="molecule type" value="Genomic_DNA"/>
</dbReference>
<dbReference type="CDD" id="cd04301">
    <property type="entry name" value="NAT_SF"/>
    <property type="match status" value="1"/>
</dbReference>
<dbReference type="OrthoDB" id="3174517at2"/>
<keyword evidence="2" id="KW-0012">Acyltransferase</keyword>
<dbReference type="EMBL" id="CP023701">
    <property type="protein sequence ID" value="QEU80781.1"/>
    <property type="molecule type" value="Genomic_DNA"/>
</dbReference>
<evidence type="ECO:0000256" key="1">
    <source>
        <dbReference type="ARBA" id="ARBA00022679"/>
    </source>
</evidence>
<reference evidence="6 7" key="2">
    <citation type="submission" date="2017-09" db="EMBL/GenBank/DDBJ databases">
        <authorList>
            <person name="Lee N."/>
            <person name="Cho B.-K."/>
        </authorList>
    </citation>
    <scope>NUCLEOTIDE SEQUENCE [LARGE SCALE GENOMIC DNA]</scope>
    <source>
        <strain evidence="6 7">ATCC 27467</strain>
    </source>
</reference>
<evidence type="ECO:0000313" key="7">
    <source>
        <dbReference type="Proteomes" id="UP000326831"/>
    </source>
</evidence>
<evidence type="ECO:0000256" key="3">
    <source>
        <dbReference type="SAM" id="MobiDB-lite"/>
    </source>
</evidence>
<sequence>MNTYDARIEPATRAAPPVPRGPHPAPSGSWSVAPEPFTTPAAVALRRAYYAEVAGRYWNRPVTEAETDQGLLEFPDDALAPPTGRFVVGRHRGEPLACGGVRLLDPATAELTRVYVDPRARGTGGGAALLEALEAQARALGAERVRLDTRSDLVEARALYVSQGYAEIPAYSSGPYAEHWFEKRLA</sequence>
<organism evidence="6 7">
    <name type="scientific">Streptomyces subrutilus</name>
    <dbReference type="NCBI Taxonomy" id="36818"/>
    <lineage>
        <taxon>Bacteria</taxon>
        <taxon>Bacillati</taxon>
        <taxon>Actinomycetota</taxon>
        <taxon>Actinomycetes</taxon>
        <taxon>Kitasatosporales</taxon>
        <taxon>Streptomycetaceae</taxon>
        <taxon>Streptomyces</taxon>
    </lineage>
</organism>
<reference evidence="5" key="3">
    <citation type="submission" date="2020-09" db="EMBL/GenBank/DDBJ databases">
        <authorList>
            <person name="Sun Q."/>
            <person name="Ohkuma M."/>
        </authorList>
    </citation>
    <scope>NUCLEOTIDE SEQUENCE</scope>
    <source>
        <strain evidence="5">JCM 4834</strain>
    </source>
</reference>
<proteinExistence type="predicted"/>
<evidence type="ECO:0000259" key="4">
    <source>
        <dbReference type="PROSITE" id="PS51186"/>
    </source>
</evidence>
<dbReference type="GO" id="GO:0016747">
    <property type="term" value="F:acyltransferase activity, transferring groups other than amino-acyl groups"/>
    <property type="evidence" value="ECO:0007669"/>
    <property type="project" value="InterPro"/>
</dbReference>
<dbReference type="InterPro" id="IPR050832">
    <property type="entry name" value="Bact_Acetyltransf"/>
</dbReference>
<dbReference type="Proteomes" id="UP000634660">
    <property type="component" value="Unassembled WGS sequence"/>
</dbReference>
<evidence type="ECO:0000313" key="6">
    <source>
        <dbReference type="EMBL" id="QEU80781.1"/>
    </source>
</evidence>
<dbReference type="Gene3D" id="3.40.630.30">
    <property type="match status" value="1"/>
</dbReference>
<keyword evidence="1 6" id="KW-0808">Transferase</keyword>
<feature type="compositionally biased region" description="Basic and acidic residues" evidence="3">
    <location>
        <begin position="1"/>
        <end position="10"/>
    </location>
</feature>
<dbReference type="SUPFAM" id="SSF55729">
    <property type="entry name" value="Acyl-CoA N-acyltransferases (Nat)"/>
    <property type="match status" value="1"/>
</dbReference>
<dbReference type="PROSITE" id="PS51186">
    <property type="entry name" value="GNAT"/>
    <property type="match status" value="1"/>
</dbReference>
<dbReference type="RefSeq" id="WP_150519801.1">
    <property type="nucleotide sequence ID" value="NZ_BMVX01000013.1"/>
</dbReference>
<feature type="compositionally biased region" description="Pro residues" evidence="3">
    <location>
        <begin position="16"/>
        <end position="25"/>
    </location>
</feature>
<keyword evidence="7" id="KW-1185">Reference proteome</keyword>
<dbReference type="Pfam" id="PF00583">
    <property type="entry name" value="Acetyltransf_1"/>
    <property type="match status" value="1"/>
</dbReference>